<feature type="transmembrane region" description="Helical" evidence="10">
    <location>
        <begin position="324"/>
        <end position="350"/>
    </location>
</feature>
<evidence type="ECO:0000256" key="1">
    <source>
        <dbReference type="ARBA" id="ARBA00004141"/>
    </source>
</evidence>
<evidence type="ECO:0000256" key="3">
    <source>
        <dbReference type="ARBA" id="ARBA00022989"/>
    </source>
</evidence>
<keyword evidence="3 10" id="KW-1133">Transmembrane helix</keyword>
<evidence type="ECO:0000259" key="11">
    <source>
        <dbReference type="PROSITE" id="PS50262"/>
    </source>
</evidence>
<keyword evidence="4 8" id="KW-0297">G-protein coupled receptor</keyword>
<feature type="transmembrane region" description="Helical" evidence="10">
    <location>
        <begin position="681"/>
        <end position="705"/>
    </location>
</feature>
<feature type="domain" description="G-protein coupled receptors family 1 profile" evidence="11">
    <location>
        <begin position="697"/>
        <end position="966"/>
    </location>
</feature>
<feature type="transmembrane region" description="Helical" evidence="10">
    <location>
        <begin position="596"/>
        <end position="618"/>
    </location>
</feature>
<name>A0ABN8MM07_9CNID</name>
<dbReference type="PROSITE" id="PS00237">
    <property type="entry name" value="G_PROTEIN_RECEP_F1_1"/>
    <property type="match status" value="3"/>
</dbReference>
<evidence type="ECO:0000256" key="8">
    <source>
        <dbReference type="RuleBase" id="RU000688"/>
    </source>
</evidence>
<evidence type="ECO:0000256" key="9">
    <source>
        <dbReference type="SAM" id="MobiDB-lite"/>
    </source>
</evidence>
<proteinExistence type="inferred from homology"/>
<dbReference type="Proteomes" id="UP001159427">
    <property type="component" value="Unassembled WGS sequence"/>
</dbReference>
<feature type="transmembrane region" description="Helical" evidence="10">
    <location>
        <begin position="425"/>
        <end position="444"/>
    </location>
</feature>
<feature type="transmembrane region" description="Helical" evidence="10">
    <location>
        <begin position="78"/>
        <end position="97"/>
    </location>
</feature>
<dbReference type="Gene3D" id="1.20.1070.10">
    <property type="entry name" value="Rhodopsin 7-helix transmembrane proteins"/>
    <property type="match status" value="3"/>
</dbReference>
<keyword evidence="7 8" id="KW-0807">Transducer</keyword>
<dbReference type="InterPro" id="IPR017452">
    <property type="entry name" value="GPCR_Rhodpsn_7TM"/>
</dbReference>
<feature type="transmembrane region" description="Helical" evidence="10">
    <location>
        <begin position="386"/>
        <end position="405"/>
    </location>
</feature>
<dbReference type="SMART" id="SM01381">
    <property type="entry name" value="7TM_GPCR_Srsx"/>
    <property type="match status" value="1"/>
</dbReference>
<sequence>MDLNASPFSSNSCSNEYGTNVTENLNNFSLQATNGLSEDFRLLKIVCDCIILLGSSFGNSLVIYIIASNVRMRTPSNILILNLAVCDFMTPVVSLPFDFVLQEYNYVWTFGTATCKILWPLTSMTSTSAALTLAAISLDRYRTIMHPFKSRLTMVKIKFIIAGIYAFSLLMVTPYSYMLDVDCHQCHEKWPGIFYKKSYTLALCMVRYFLPLFFMMVMYALALKNLYTSTDKTRSGKTQKEKAAVNNSQMVKEATSPEPLRKVSSTVRLVRKLSSTVRRGTNEANKQATKMFIVVVVVFTICMFPNQALWLWADFSSSAGEIKWFSQAIVICWLFTYSNSVCNPVIYVAFSRDFRRGFKRVLRRFTLGNGMVAAIIIRKMRTASHFLILNLAICDLLTPLISIVFDFVLEENNYVWLYGHVMCKLLWPTQTYFNGASSLTLAAISLDRYRLIMHPFKTRLSRKQVCLMICVVHVFSFVAVSPYVYVLTLQGGSCTELWPGFTYRQAYSLFLCLSQYVLPLTFMGIVYGLAIRALYNTSARVLRGSSIKEKAHQQEVTSKKPQCKHSCKISKTGAIARRISHIPSIWSSPNAKAMKIFIIIVIVFAIFMFPNQVVWLWADFGGRNKTSNFRKISIVCWLFTYTNCVVNPVILGVLSKDFREGFKVIFKDETTMSLETTEFRIIRITLYVLILFLSCIGNSLVAVVIIKARGMRTSSNVLILSLAVCDFLTPVLSIPFDMAYEEQNYTWPFGKAMCKALWPLQTASSTSSSLILAAISLDRFRTLVKPLGWYISLGKLVVCVLSINAVSIFICIPYFIVLKYSASERLCHESWPGEDYKHAYTIFLFLCQYALPLLTMSTVYILIYINLRSNLVRLFSMDAERGRRAFSRESTRSTDSRDFRRREQNIRLAKMFVIVVVVFAISMFPNQVLWFWIDFGNGRDHHLFHYISVVCRLCTYANSVLNPFIYALKSKEFRSGFAKIGRATVMKPLRKISTDGRKFVRKLSGNVLERQRPIPVEMKSSAAAIAFNENFGEFQHNSRTEECGNIKPRQPEEKNDQTNVMQPLRKLSNETRKYVRKFSGTVSPDSQIPMSVQRKSSAGLFKSSENENAGAFQFSWQAEVSDKTKGNDDGSILAPRRRKFSCYGVSYGKEQKDLSMKRRPDDPSQEMTENKASKSSNEVKFMKNKATEKINITVDMYPDRVEK</sequence>
<evidence type="ECO:0000256" key="7">
    <source>
        <dbReference type="ARBA" id="ARBA00023224"/>
    </source>
</evidence>
<dbReference type="PROSITE" id="PS50262">
    <property type="entry name" value="G_PROTEIN_RECEP_F1_2"/>
    <property type="match status" value="3"/>
</dbReference>
<evidence type="ECO:0000313" key="13">
    <source>
        <dbReference type="Proteomes" id="UP001159427"/>
    </source>
</evidence>
<dbReference type="PRINTS" id="PR00237">
    <property type="entry name" value="GPCRRHODOPSN"/>
</dbReference>
<feature type="transmembrane region" description="Helical" evidence="10">
    <location>
        <begin position="717"/>
        <end position="736"/>
    </location>
</feature>
<dbReference type="CDD" id="cd00637">
    <property type="entry name" value="7tm_classA_rhodopsin-like"/>
    <property type="match status" value="3"/>
</dbReference>
<feature type="transmembrane region" description="Helical" evidence="10">
    <location>
        <begin position="199"/>
        <end position="222"/>
    </location>
</feature>
<feature type="region of interest" description="Disordered" evidence="9">
    <location>
        <begin position="1038"/>
        <end position="1058"/>
    </location>
</feature>
<feature type="transmembrane region" description="Helical" evidence="10">
    <location>
        <begin position="506"/>
        <end position="530"/>
    </location>
</feature>
<feature type="transmembrane region" description="Helical" evidence="10">
    <location>
        <begin position="42"/>
        <end position="66"/>
    </location>
</feature>
<feature type="transmembrane region" description="Helical" evidence="10">
    <location>
        <begin position="911"/>
        <end position="933"/>
    </location>
</feature>
<comment type="similarity">
    <text evidence="8">Belongs to the G-protein coupled receptor 1 family.</text>
</comment>
<feature type="compositionally biased region" description="Basic and acidic residues" evidence="9">
    <location>
        <begin position="1038"/>
        <end position="1056"/>
    </location>
</feature>
<feature type="domain" description="G-protein coupled receptors family 1 profile" evidence="11">
    <location>
        <begin position="368"/>
        <end position="651"/>
    </location>
</feature>
<evidence type="ECO:0000256" key="6">
    <source>
        <dbReference type="ARBA" id="ARBA00023170"/>
    </source>
</evidence>
<accession>A0ABN8MM07</accession>
<feature type="transmembrane region" description="Helical" evidence="10">
    <location>
        <begin position="465"/>
        <end position="486"/>
    </location>
</feature>
<evidence type="ECO:0000256" key="2">
    <source>
        <dbReference type="ARBA" id="ARBA00022692"/>
    </source>
</evidence>
<gene>
    <name evidence="12" type="ORF">PEVE_00036712</name>
</gene>
<feature type="region of interest" description="Disordered" evidence="9">
    <location>
        <begin position="1150"/>
        <end position="1177"/>
    </location>
</feature>
<dbReference type="EMBL" id="CALNXI010000590">
    <property type="protein sequence ID" value="CAH3029744.1"/>
    <property type="molecule type" value="Genomic_DNA"/>
</dbReference>
<evidence type="ECO:0000256" key="4">
    <source>
        <dbReference type="ARBA" id="ARBA00023040"/>
    </source>
</evidence>
<feature type="transmembrane region" description="Helical" evidence="10">
    <location>
        <begin position="159"/>
        <end position="179"/>
    </location>
</feature>
<feature type="transmembrane region" description="Helical" evidence="10">
    <location>
        <begin position="291"/>
        <end position="312"/>
    </location>
</feature>
<dbReference type="InterPro" id="IPR000276">
    <property type="entry name" value="GPCR_Rhodpsn"/>
</dbReference>
<keyword evidence="2 8" id="KW-0812">Transmembrane</keyword>
<dbReference type="PANTHER" id="PTHR45695">
    <property type="entry name" value="LEUCOKININ RECEPTOR-RELATED"/>
    <property type="match status" value="1"/>
</dbReference>
<organism evidence="12 13">
    <name type="scientific">Porites evermanni</name>
    <dbReference type="NCBI Taxonomy" id="104178"/>
    <lineage>
        <taxon>Eukaryota</taxon>
        <taxon>Metazoa</taxon>
        <taxon>Cnidaria</taxon>
        <taxon>Anthozoa</taxon>
        <taxon>Hexacorallia</taxon>
        <taxon>Scleractinia</taxon>
        <taxon>Fungiina</taxon>
        <taxon>Poritidae</taxon>
        <taxon>Porites</taxon>
    </lineage>
</organism>
<feature type="transmembrane region" description="Helical" evidence="10">
    <location>
        <begin position="117"/>
        <end position="138"/>
    </location>
</feature>
<dbReference type="Pfam" id="PF00001">
    <property type="entry name" value="7tm_1"/>
    <property type="match status" value="3"/>
</dbReference>
<evidence type="ECO:0000256" key="5">
    <source>
        <dbReference type="ARBA" id="ARBA00023136"/>
    </source>
</evidence>
<feature type="transmembrane region" description="Helical" evidence="10">
    <location>
        <begin position="945"/>
        <end position="968"/>
    </location>
</feature>
<comment type="caution">
    <text evidence="12">The sequence shown here is derived from an EMBL/GenBank/DDBJ whole genome shotgun (WGS) entry which is preliminary data.</text>
</comment>
<reference evidence="12 13" key="1">
    <citation type="submission" date="2022-05" db="EMBL/GenBank/DDBJ databases">
        <authorList>
            <consortium name="Genoscope - CEA"/>
            <person name="William W."/>
        </authorList>
    </citation>
    <scope>NUCLEOTIDE SEQUENCE [LARGE SCALE GENOMIC DNA]</scope>
</reference>
<keyword evidence="13" id="KW-1185">Reference proteome</keyword>
<comment type="subcellular location">
    <subcellularLocation>
        <location evidence="1">Membrane</location>
        <topology evidence="1">Multi-pass membrane protein</topology>
    </subcellularLocation>
</comment>
<evidence type="ECO:0000256" key="10">
    <source>
        <dbReference type="SAM" id="Phobius"/>
    </source>
</evidence>
<feature type="compositionally biased region" description="Basic and acidic residues" evidence="9">
    <location>
        <begin position="1150"/>
        <end position="1172"/>
    </location>
</feature>
<feature type="transmembrane region" description="Helical" evidence="10">
    <location>
        <begin position="796"/>
        <end position="818"/>
    </location>
</feature>
<evidence type="ECO:0000313" key="12">
    <source>
        <dbReference type="EMBL" id="CAH3029744.1"/>
    </source>
</evidence>
<feature type="transmembrane region" description="Helical" evidence="10">
    <location>
        <begin position="838"/>
        <end position="867"/>
    </location>
</feature>
<keyword evidence="5 10" id="KW-0472">Membrane</keyword>
<dbReference type="SUPFAM" id="SSF81321">
    <property type="entry name" value="Family A G protein-coupled receptor-like"/>
    <property type="match status" value="3"/>
</dbReference>
<feature type="domain" description="G-protein coupled receptors family 1 profile" evidence="11">
    <location>
        <begin position="58"/>
        <end position="347"/>
    </location>
</feature>
<dbReference type="PANTHER" id="PTHR45695:SF9">
    <property type="entry name" value="LEUCOKININ RECEPTOR"/>
    <property type="match status" value="1"/>
</dbReference>
<keyword evidence="6 8" id="KW-0675">Receptor</keyword>
<protein>
    <recommendedName>
        <fullName evidence="11">G-protein coupled receptors family 1 profile domain-containing protein</fullName>
    </recommendedName>
</protein>